<evidence type="ECO:0000313" key="1">
    <source>
        <dbReference type="EMBL" id="CAG8808014.1"/>
    </source>
</evidence>
<dbReference type="EMBL" id="CAJVQC010068318">
    <property type="protein sequence ID" value="CAG8808014.1"/>
    <property type="molecule type" value="Genomic_DNA"/>
</dbReference>
<sequence length="84" mass="9360">VVSPTPILKLGFEQKTNYFNLTIEKVTLAPDGFTRQLSTVNGQYPGPVIEVNKGERIVMKIHNKLGEPTALHAHGMLQKGTPWY</sequence>
<feature type="non-terminal residue" evidence="1">
    <location>
        <position position="1"/>
    </location>
</feature>
<gene>
    <name evidence="1" type="ORF">RPERSI_LOCUS22515</name>
</gene>
<keyword evidence="2" id="KW-1185">Reference proteome</keyword>
<accession>A0ACA9RT90</accession>
<comment type="caution">
    <text evidence="1">The sequence shown here is derived from an EMBL/GenBank/DDBJ whole genome shotgun (WGS) entry which is preliminary data.</text>
</comment>
<protein>
    <submittedName>
        <fullName evidence="1">25481_t:CDS:1</fullName>
    </submittedName>
</protein>
<proteinExistence type="predicted"/>
<reference evidence="1" key="1">
    <citation type="submission" date="2021-06" db="EMBL/GenBank/DDBJ databases">
        <authorList>
            <person name="Kallberg Y."/>
            <person name="Tangrot J."/>
            <person name="Rosling A."/>
        </authorList>
    </citation>
    <scope>NUCLEOTIDE SEQUENCE</scope>
    <source>
        <strain evidence="1">MA461A</strain>
    </source>
</reference>
<name>A0ACA9RT90_9GLOM</name>
<feature type="non-terminal residue" evidence="1">
    <location>
        <position position="84"/>
    </location>
</feature>
<organism evidence="1 2">
    <name type="scientific">Racocetra persica</name>
    <dbReference type="NCBI Taxonomy" id="160502"/>
    <lineage>
        <taxon>Eukaryota</taxon>
        <taxon>Fungi</taxon>
        <taxon>Fungi incertae sedis</taxon>
        <taxon>Mucoromycota</taxon>
        <taxon>Glomeromycotina</taxon>
        <taxon>Glomeromycetes</taxon>
        <taxon>Diversisporales</taxon>
        <taxon>Gigasporaceae</taxon>
        <taxon>Racocetra</taxon>
    </lineage>
</organism>
<evidence type="ECO:0000313" key="2">
    <source>
        <dbReference type="Proteomes" id="UP000789920"/>
    </source>
</evidence>
<dbReference type="Proteomes" id="UP000789920">
    <property type="component" value="Unassembled WGS sequence"/>
</dbReference>